<dbReference type="Gene3D" id="3.40.50.1820">
    <property type="entry name" value="alpha/beta hydrolase"/>
    <property type="match status" value="1"/>
</dbReference>
<dbReference type="EMBL" id="FNUZ01000001">
    <property type="protein sequence ID" value="SEF67107.1"/>
    <property type="molecule type" value="Genomic_DNA"/>
</dbReference>
<dbReference type="Pfam" id="PF00561">
    <property type="entry name" value="Abhydrolase_1"/>
    <property type="match status" value="1"/>
</dbReference>
<dbReference type="InterPro" id="IPR000073">
    <property type="entry name" value="AB_hydrolase_1"/>
</dbReference>
<gene>
    <name evidence="2" type="ORF">SAMN04488045_0764</name>
</gene>
<reference evidence="2 3" key="1">
    <citation type="submission" date="2016-10" db="EMBL/GenBank/DDBJ databases">
        <authorList>
            <person name="de Groot N.N."/>
        </authorList>
    </citation>
    <scope>NUCLEOTIDE SEQUENCE [LARGE SCALE GENOMIC DNA]</scope>
    <source>
        <strain evidence="2 3">DSM 26915</strain>
    </source>
</reference>
<name>A0A1H5TYL1_9RHOB</name>
<dbReference type="AlphaFoldDB" id="A0A1H5TYL1"/>
<dbReference type="OrthoDB" id="9804723at2"/>
<accession>A0A1H5TYL1</accession>
<dbReference type="PANTHER" id="PTHR43798:SF33">
    <property type="entry name" value="HYDROLASE, PUTATIVE (AFU_ORTHOLOGUE AFUA_2G14860)-RELATED"/>
    <property type="match status" value="1"/>
</dbReference>
<evidence type="ECO:0000259" key="1">
    <source>
        <dbReference type="Pfam" id="PF00561"/>
    </source>
</evidence>
<dbReference type="Proteomes" id="UP000236752">
    <property type="component" value="Unassembled WGS sequence"/>
</dbReference>
<dbReference type="SUPFAM" id="SSF53474">
    <property type="entry name" value="alpha/beta-Hydrolases"/>
    <property type="match status" value="1"/>
</dbReference>
<protein>
    <submittedName>
        <fullName evidence="2">Pimeloyl-ACP methyl ester carboxylesterase</fullName>
    </submittedName>
</protein>
<evidence type="ECO:0000313" key="2">
    <source>
        <dbReference type="EMBL" id="SEF67107.1"/>
    </source>
</evidence>
<dbReference type="InterPro" id="IPR029058">
    <property type="entry name" value="AB_hydrolase_fold"/>
</dbReference>
<feature type="domain" description="AB hydrolase-1" evidence="1">
    <location>
        <begin position="19"/>
        <end position="248"/>
    </location>
</feature>
<dbReference type="RefSeq" id="WP_103909112.1">
    <property type="nucleotide sequence ID" value="NZ_FNUZ01000001.1"/>
</dbReference>
<keyword evidence="3" id="KW-1185">Reference proteome</keyword>
<sequence length="264" mass="28487">MTEPTIFTRSFGKGPEGALCLHCALGHSGFWAAYEPLLGDRLTMRGFDMPMHGKSAGVPLDGDVHDQVTNIAAGLLEDGDHLIGHSFGATIALRLAEMFPDKVKTLTLIEPVLFAAAKIVSVQAFDDHFEQASHARNKFHEGDGLEAARLFTSIWGGGRPWEKTPQPVRDMMAKQMAFVFGSNPALMDDRAGVLKPDALAKVTMPTLLLRGSETAPVIQAVHQGLDQVLPNARDQVIEGAGHMAPMSHVDDVAKAVSNLLDQDF</sequence>
<evidence type="ECO:0000313" key="3">
    <source>
        <dbReference type="Proteomes" id="UP000236752"/>
    </source>
</evidence>
<proteinExistence type="predicted"/>
<dbReference type="InterPro" id="IPR050266">
    <property type="entry name" value="AB_hydrolase_sf"/>
</dbReference>
<organism evidence="2 3">
    <name type="scientific">Thalassococcus halodurans</name>
    <dbReference type="NCBI Taxonomy" id="373675"/>
    <lineage>
        <taxon>Bacteria</taxon>
        <taxon>Pseudomonadati</taxon>
        <taxon>Pseudomonadota</taxon>
        <taxon>Alphaproteobacteria</taxon>
        <taxon>Rhodobacterales</taxon>
        <taxon>Roseobacteraceae</taxon>
        <taxon>Thalassococcus</taxon>
    </lineage>
</organism>
<dbReference type="GO" id="GO:0016020">
    <property type="term" value="C:membrane"/>
    <property type="evidence" value="ECO:0007669"/>
    <property type="project" value="TreeGrafter"/>
</dbReference>
<dbReference type="PANTHER" id="PTHR43798">
    <property type="entry name" value="MONOACYLGLYCEROL LIPASE"/>
    <property type="match status" value="1"/>
</dbReference>